<comment type="caution">
    <text evidence="20">The sequence shown here is derived from an EMBL/GenBank/DDBJ whole genome shotgun (WGS) entry which is preliminary data.</text>
</comment>
<evidence type="ECO:0000256" key="1">
    <source>
        <dbReference type="ARBA" id="ARBA00000312"/>
    </source>
</evidence>
<keyword evidence="14" id="KW-0067">ATP-binding</keyword>
<keyword evidence="21" id="KW-1185">Reference proteome</keyword>
<evidence type="ECO:0000256" key="8">
    <source>
        <dbReference type="ARBA" id="ARBA00012016"/>
    </source>
</evidence>
<evidence type="ECO:0000256" key="13">
    <source>
        <dbReference type="ARBA" id="ARBA00022777"/>
    </source>
</evidence>
<evidence type="ECO:0000256" key="11">
    <source>
        <dbReference type="ARBA" id="ARBA00022679"/>
    </source>
</evidence>
<keyword evidence="15 19" id="KW-0342">GTP-binding</keyword>
<dbReference type="PIRSF" id="PIRSF006135">
    <property type="entry name" value="CobU"/>
    <property type="match status" value="1"/>
</dbReference>
<proteinExistence type="inferred from homology"/>
<evidence type="ECO:0000256" key="10">
    <source>
        <dbReference type="ARBA" id="ARBA00022573"/>
    </source>
</evidence>
<dbReference type="GO" id="GO:0005524">
    <property type="term" value="F:ATP binding"/>
    <property type="evidence" value="ECO:0007669"/>
    <property type="project" value="UniProtKB-KW"/>
</dbReference>
<evidence type="ECO:0000256" key="19">
    <source>
        <dbReference type="PIRSR" id="PIRSR006135-2"/>
    </source>
</evidence>
<evidence type="ECO:0000256" key="9">
    <source>
        <dbReference type="ARBA" id="ARBA00012523"/>
    </source>
</evidence>
<evidence type="ECO:0000256" key="17">
    <source>
        <dbReference type="ARBA" id="ARBA00030571"/>
    </source>
</evidence>
<dbReference type="NCBIfam" id="NF004469">
    <property type="entry name" value="PRK05800.1"/>
    <property type="match status" value="1"/>
</dbReference>
<dbReference type="Pfam" id="PF02283">
    <property type="entry name" value="CobU"/>
    <property type="match status" value="1"/>
</dbReference>
<keyword evidence="11 20" id="KW-0808">Transferase</keyword>
<feature type="binding site" evidence="19">
    <location>
        <begin position="9"/>
        <end position="16"/>
    </location>
    <ligand>
        <name>GTP</name>
        <dbReference type="ChEBI" id="CHEBI:37565"/>
    </ligand>
</feature>
<dbReference type="OrthoDB" id="9799422at2"/>
<keyword evidence="20" id="KW-0548">Nucleotidyltransferase</keyword>
<keyword evidence="12 19" id="KW-0547">Nucleotide-binding</keyword>
<dbReference type="GO" id="GO:0008820">
    <property type="term" value="F:cobinamide phosphate guanylyltransferase activity"/>
    <property type="evidence" value="ECO:0007669"/>
    <property type="project" value="UniProtKB-EC"/>
</dbReference>
<evidence type="ECO:0000256" key="15">
    <source>
        <dbReference type="ARBA" id="ARBA00023134"/>
    </source>
</evidence>
<dbReference type="AlphaFoldDB" id="A0A430ACZ2"/>
<dbReference type="SUPFAM" id="SSF52540">
    <property type="entry name" value="P-loop containing nucleoside triphosphate hydrolases"/>
    <property type="match status" value="1"/>
</dbReference>
<dbReference type="GO" id="GO:0009236">
    <property type="term" value="P:cobalamin biosynthetic process"/>
    <property type="evidence" value="ECO:0007669"/>
    <property type="project" value="UniProtKB-UniPathway"/>
</dbReference>
<comment type="pathway">
    <text evidence="5">Cofactor biosynthesis; adenosylcobalamin biosynthesis; adenosylcobalamin from cob(II)yrinate a,c-diamide: step 6/7.</text>
</comment>
<reference evidence="20 21" key="1">
    <citation type="submission" date="2017-05" db="EMBL/GenBank/DDBJ databases">
        <title>Vagococcus spp. assemblies.</title>
        <authorList>
            <person name="Gulvik C.A."/>
        </authorList>
    </citation>
    <scope>NUCLEOTIDE SEQUENCE [LARGE SCALE GENOMIC DNA]</scope>
    <source>
        <strain evidence="20 21">CCUG 41755</strain>
    </source>
</reference>
<dbReference type="EC" id="2.7.7.62" evidence="9"/>
<feature type="active site" description="GMP-histidine intermediate" evidence="18">
    <location>
        <position position="51"/>
    </location>
</feature>
<comment type="catalytic activity">
    <reaction evidence="1">
        <text>adenosylcob(III)inamide + ATP = adenosylcob(III)inamide phosphate + ADP + H(+)</text>
        <dbReference type="Rhea" id="RHEA:15769"/>
        <dbReference type="ChEBI" id="CHEBI:2480"/>
        <dbReference type="ChEBI" id="CHEBI:15378"/>
        <dbReference type="ChEBI" id="CHEBI:30616"/>
        <dbReference type="ChEBI" id="CHEBI:58502"/>
        <dbReference type="ChEBI" id="CHEBI:456216"/>
        <dbReference type="EC" id="2.7.1.156"/>
    </reaction>
</comment>
<keyword evidence="13 20" id="KW-0418">Kinase</keyword>
<dbReference type="EC" id="2.7.1.156" evidence="8"/>
<accession>A0A430ACZ2</accession>
<name>A0A430ACZ2_9ENTE</name>
<dbReference type="RefSeq" id="WP_126830973.1">
    <property type="nucleotide sequence ID" value="NZ_CBCRYB010000003.1"/>
</dbReference>
<evidence type="ECO:0000256" key="2">
    <source>
        <dbReference type="ARBA" id="ARBA00000711"/>
    </source>
</evidence>
<dbReference type="InterPro" id="IPR003203">
    <property type="entry name" value="CobU/CobP"/>
</dbReference>
<evidence type="ECO:0000313" key="21">
    <source>
        <dbReference type="Proteomes" id="UP000287101"/>
    </source>
</evidence>
<dbReference type="EMBL" id="NGJY01000001">
    <property type="protein sequence ID" value="RSU05086.1"/>
    <property type="molecule type" value="Genomic_DNA"/>
</dbReference>
<dbReference type="Proteomes" id="UP000287101">
    <property type="component" value="Unassembled WGS sequence"/>
</dbReference>
<evidence type="ECO:0000256" key="3">
    <source>
        <dbReference type="ARBA" id="ARBA00001522"/>
    </source>
</evidence>
<evidence type="ECO:0000313" key="20">
    <source>
        <dbReference type="EMBL" id="RSU05086.1"/>
    </source>
</evidence>
<dbReference type="UniPathway" id="UPA00148">
    <property type="reaction ID" value="UER00236"/>
</dbReference>
<evidence type="ECO:0000256" key="4">
    <source>
        <dbReference type="ARBA" id="ARBA00003889"/>
    </source>
</evidence>
<comment type="catalytic activity">
    <reaction evidence="3">
        <text>adenosylcob(III)inamide + GTP = adenosylcob(III)inamide phosphate + GDP + H(+)</text>
        <dbReference type="Rhea" id="RHEA:15765"/>
        <dbReference type="ChEBI" id="CHEBI:2480"/>
        <dbReference type="ChEBI" id="CHEBI:15378"/>
        <dbReference type="ChEBI" id="CHEBI:37565"/>
        <dbReference type="ChEBI" id="CHEBI:58189"/>
        <dbReference type="ChEBI" id="CHEBI:58502"/>
        <dbReference type="EC" id="2.7.1.156"/>
    </reaction>
</comment>
<comment type="catalytic activity">
    <reaction evidence="2">
        <text>adenosylcob(III)inamide phosphate + GTP + H(+) = adenosylcob(III)inamide-GDP + diphosphate</text>
        <dbReference type="Rhea" id="RHEA:22712"/>
        <dbReference type="ChEBI" id="CHEBI:15378"/>
        <dbReference type="ChEBI" id="CHEBI:33019"/>
        <dbReference type="ChEBI" id="CHEBI:37565"/>
        <dbReference type="ChEBI" id="CHEBI:58502"/>
        <dbReference type="ChEBI" id="CHEBI:60487"/>
        <dbReference type="EC" id="2.7.7.62"/>
    </reaction>
</comment>
<feature type="binding site" evidence="19">
    <location>
        <position position="63"/>
    </location>
    <ligand>
        <name>GTP</name>
        <dbReference type="ChEBI" id="CHEBI:37565"/>
    </ligand>
</feature>
<comment type="similarity">
    <text evidence="7">Belongs to the CobU/CobP family.</text>
</comment>
<feature type="binding site" evidence="19">
    <location>
        <position position="85"/>
    </location>
    <ligand>
        <name>GTP</name>
        <dbReference type="ChEBI" id="CHEBI:37565"/>
    </ligand>
</feature>
<organism evidence="20 21">
    <name type="scientific">Vagococcus fessus</name>
    <dbReference type="NCBI Taxonomy" id="120370"/>
    <lineage>
        <taxon>Bacteria</taxon>
        <taxon>Bacillati</taxon>
        <taxon>Bacillota</taxon>
        <taxon>Bacilli</taxon>
        <taxon>Lactobacillales</taxon>
        <taxon>Enterococcaceae</taxon>
        <taxon>Vagococcus</taxon>
    </lineage>
</organism>
<comment type="pathway">
    <text evidence="6">Cofactor biosynthesis; adenosylcobalamin biosynthesis; adenosylcobalamin from cob(II)yrinate a,c-diamide: step 5/7.</text>
</comment>
<dbReference type="Gene3D" id="3.40.50.300">
    <property type="entry name" value="P-loop containing nucleotide triphosphate hydrolases"/>
    <property type="match status" value="1"/>
</dbReference>
<dbReference type="InterPro" id="IPR027417">
    <property type="entry name" value="P-loop_NTPase"/>
</dbReference>
<evidence type="ECO:0000256" key="18">
    <source>
        <dbReference type="PIRSR" id="PIRSR006135-1"/>
    </source>
</evidence>
<feature type="binding site" evidence="19">
    <location>
        <begin position="33"/>
        <end position="35"/>
    </location>
    <ligand>
        <name>GTP</name>
        <dbReference type="ChEBI" id="CHEBI:37565"/>
    </ligand>
</feature>
<evidence type="ECO:0000256" key="6">
    <source>
        <dbReference type="ARBA" id="ARBA00005159"/>
    </source>
</evidence>
<evidence type="ECO:0000256" key="12">
    <source>
        <dbReference type="ARBA" id="ARBA00022741"/>
    </source>
</evidence>
<protein>
    <recommendedName>
        <fullName evidence="16">Adenosylcobinamide kinase</fullName>
        <ecNumber evidence="8">2.7.1.156</ecNumber>
        <ecNumber evidence="9">2.7.7.62</ecNumber>
    </recommendedName>
    <alternativeName>
        <fullName evidence="17">Adenosylcobinamide-phosphate guanylyltransferase</fullName>
    </alternativeName>
</protein>
<evidence type="ECO:0000256" key="5">
    <source>
        <dbReference type="ARBA" id="ARBA00004692"/>
    </source>
</evidence>
<evidence type="ECO:0000256" key="7">
    <source>
        <dbReference type="ARBA" id="ARBA00007490"/>
    </source>
</evidence>
<dbReference type="GO" id="GO:0043752">
    <property type="term" value="F:adenosylcobinamide kinase activity"/>
    <property type="evidence" value="ECO:0007669"/>
    <property type="project" value="UniProtKB-EC"/>
</dbReference>
<sequence length="199" mass="23173">MNKLILVTGGARSGKSSFAEGCLKESEKVTYIATGISSPDDKEMQSRIKHHQESRPQHWETKEGYIDLSLYFNEVKNVEQDYLFDCATLFTTNYFFYLIGKIYQIEPPFYDEFIESMSMDDYHYIEREILIEWKKIIAQLRVCSGENCYIVTNEIGLGLVPQNKFSRLFRDILGRVNQFLAQEADDVYFVISGIPQKIK</sequence>
<keyword evidence="10" id="KW-0169">Cobalamin biosynthesis</keyword>
<evidence type="ECO:0000256" key="14">
    <source>
        <dbReference type="ARBA" id="ARBA00022840"/>
    </source>
</evidence>
<dbReference type="CDD" id="cd00544">
    <property type="entry name" value="CobU"/>
    <property type="match status" value="1"/>
</dbReference>
<dbReference type="PANTHER" id="PTHR34848:SF1">
    <property type="entry name" value="BIFUNCTIONAL ADENOSYLCOBALAMIN BIOSYNTHESIS PROTEIN COBU"/>
    <property type="match status" value="1"/>
</dbReference>
<dbReference type="GO" id="GO:0005525">
    <property type="term" value="F:GTP binding"/>
    <property type="evidence" value="ECO:0007669"/>
    <property type="project" value="UniProtKB-KW"/>
</dbReference>
<evidence type="ECO:0000256" key="16">
    <source>
        <dbReference type="ARBA" id="ARBA00029570"/>
    </source>
</evidence>
<gene>
    <name evidence="20" type="ORF">CBF31_03450</name>
</gene>
<comment type="function">
    <text evidence="4">Catalyzes ATP-dependent phosphorylation of adenosylcobinamide and addition of GMP to adenosylcobinamide phosphate.</text>
</comment>
<dbReference type="PANTHER" id="PTHR34848">
    <property type="match status" value="1"/>
</dbReference>